<dbReference type="STRING" id="570156.AOG27_15115"/>
<accession>A0A0P7DYG9</accession>
<evidence type="ECO:0000256" key="1">
    <source>
        <dbReference type="ARBA" id="ARBA00022490"/>
    </source>
</evidence>
<dbReference type="Gene3D" id="3.40.50.10680">
    <property type="entry name" value="CofD-like domains"/>
    <property type="match status" value="1"/>
</dbReference>
<comment type="caution">
    <text evidence="2">The sequence shown here is derived from an EMBL/GenBank/DDBJ whole genome shotgun (WGS) entry which is preliminary data.</text>
</comment>
<evidence type="ECO:0000313" key="2">
    <source>
        <dbReference type="EMBL" id="KPM82639.1"/>
    </source>
</evidence>
<gene>
    <name evidence="2" type="ORF">AOG27_15115</name>
</gene>
<proteinExistence type="predicted"/>
<dbReference type="InterPro" id="IPR038136">
    <property type="entry name" value="CofD-like_dom_sf"/>
</dbReference>
<dbReference type="AlphaFoldDB" id="A0A0P7DYG9"/>
<dbReference type="PANTHER" id="PTHR30135:SF3">
    <property type="entry name" value="GLUCONEOGENESIS FACTOR-RELATED"/>
    <property type="match status" value="1"/>
</dbReference>
<dbReference type="PATRIC" id="fig|570156.3.peg.4109"/>
<dbReference type="SUPFAM" id="SSF142338">
    <property type="entry name" value="CofD-like"/>
    <property type="match status" value="1"/>
</dbReference>
<organism evidence="2 3">
    <name type="scientific">Pseudoalteromonas lipolytica</name>
    <dbReference type="NCBI Taxonomy" id="570156"/>
    <lineage>
        <taxon>Bacteria</taxon>
        <taxon>Pseudomonadati</taxon>
        <taxon>Pseudomonadota</taxon>
        <taxon>Gammaproteobacteria</taxon>
        <taxon>Alteromonadales</taxon>
        <taxon>Pseudoalteromonadaceae</taxon>
        <taxon>Pseudoalteromonas</taxon>
    </lineage>
</organism>
<keyword evidence="1" id="KW-0963">Cytoplasm</keyword>
<evidence type="ECO:0008006" key="4">
    <source>
        <dbReference type="Google" id="ProtNLM"/>
    </source>
</evidence>
<name>A0A0P7DYG9_9GAMM</name>
<evidence type="ECO:0000313" key="3">
    <source>
        <dbReference type="Proteomes" id="UP000050378"/>
    </source>
</evidence>
<dbReference type="OrthoDB" id="5413830at2"/>
<dbReference type="InterPro" id="IPR010119">
    <property type="entry name" value="Gluconeogen_factor"/>
</dbReference>
<dbReference type="CDD" id="cd07187">
    <property type="entry name" value="YvcK_like"/>
    <property type="match status" value="1"/>
</dbReference>
<dbReference type="EMBL" id="LJTC01000010">
    <property type="protein sequence ID" value="KPM82639.1"/>
    <property type="molecule type" value="Genomic_DNA"/>
</dbReference>
<dbReference type="NCBIfam" id="TIGR01826">
    <property type="entry name" value="CofD_related"/>
    <property type="match status" value="1"/>
</dbReference>
<dbReference type="GO" id="GO:0043743">
    <property type="term" value="F:LPPG:FO 2-phospho-L-lactate transferase activity"/>
    <property type="evidence" value="ECO:0007669"/>
    <property type="project" value="InterPro"/>
</dbReference>
<dbReference type="Pfam" id="PF01933">
    <property type="entry name" value="CofD"/>
    <property type="match status" value="1"/>
</dbReference>
<dbReference type="RefSeq" id="WP_054553842.1">
    <property type="nucleotide sequence ID" value="NZ_LJTC01000010.1"/>
</dbReference>
<dbReference type="PANTHER" id="PTHR30135">
    <property type="entry name" value="UNCHARACTERIZED PROTEIN YVCK-RELATED"/>
    <property type="match status" value="1"/>
</dbReference>
<reference evidence="2 3" key="1">
    <citation type="submission" date="2015-09" db="EMBL/GenBank/DDBJ databases">
        <title>Draft Genome Sequence of Pseudoalteromonas lipolytica UCD-48B.</title>
        <authorList>
            <person name="Krusor M."/>
            <person name="Coil D.A."/>
            <person name="Lang J.M."/>
            <person name="Eisen J.A."/>
            <person name="Alexiev A."/>
        </authorList>
    </citation>
    <scope>NUCLEOTIDE SEQUENCE [LARGE SCALE GENOMIC DNA]</scope>
    <source>
        <strain evidence="2 3">UCD-48B</strain>
    </source>
</reference>
<protein>
    <recommendedName>
        <fullName evidence="4">Gluconeogenesis factor</fullName>
    </recommendedName>
</protein>
<dbReference type="InterPro" id="IPR002882">
    <property type="entry name" value="CofD"/>
</dbReference>
<sequence>MKIVCIGGGHGLSHMLSAIRPHCAELTAIVATTDNGGSTGKLRNSQGGVALGDIRRCCLQLADDDSLVHKVFHHRFEGGELDGHSLGNLTLLGLSQQTNSATQAIAWFNAMLGNSETILPMSDEPTDLLAVLPNGEKIIGECQIDSLTQLPEYVTLSQNVNAAPGAVEAIHNADLILIGPGSLITSVMPAMLVEDITQAINMTSACRVFIENIAKETSVIKSLDLKPVDWLESMLGYSFCDLSISHDALSEIVSHFDDVIRTPNQQHDIEQLSTVFGEILKMPLILEADKSSRTDQAISML</sequence>
<dbReference type="Proteomes" id="UP000050378">
    <property type="component" value="Unassembled WGS sequence"/>
</dbReference>